<gene>
    <name evidence="3" type="primary">LOC108733808</name>
</gene>
<dbReference type="GeneID" id="108733808"/>
<keyword evidence="2" id="KW-1185">Reference proteome</keyword>
<dbReference type="InParanoid" id="A0A1W4W9A2"/>
<keyword evidence="1" id="KW-0175">Coiled coil</keyword>
<feature type="coiled-coil region" evidence="1">
    <location>
        <begin position="419"/>
        <end position="453"/>
    </location>
</feature>
<protein>
    <submittedName>
        <fullName evidence="3">Uncharacterized protein LOC108733808 isoform X1</fullName>
    </submittedName>
</protein>
<dbReference type="RefSeq" id="XP_018320629.1">
    <property type="nucleotide sequence ID" value="XM_018465127.2"/>
</dbReference>
<reference evidence="3" key="1">
    <citation type="submission" date="2025-08" db="UniProtKB">
        <authorList>
            <consortium name="RefSeq"/>
        </authorList>
    </citation>
    <scope>IDENTIFICATION</scope>
    <source>
        <tissue evidence="3">Entire body</tissue>
    </source>
</reference>
<dbReference type="AlphaFoldDB" id="A0A1W4W9A2"/>
<organism evidence="2 3">
    <name type="scientific">Agrilus planipennis</name>
    <name type="common">Emerald ash borer</name>
    <name type="synonym">Agrilus marcopoli</name>
    <dbReference type="NCBI Taxonomy" id="224129"/>
    <lineage>
        <taxon>Eukaryota</taxon>
        <taxon>Metazoa</taxon>
        <taxon>Ecdysozoa</taxon>
        <taxon>Arthropoda</taxon>
        <taxon>Hexapoda</taxon>
        <taxon>Insecta</taxon>
        <taxon>Pterygota</taxon>
        <taxon>Neoptera</taxon>
        <taxon>Endopterygota</taxon>
        <taxon>Coleoptera</taxon>
        <taxon>Polyphaga</taxon>
        <taxon>Elateriformia</taxon>
        <taxon>Buprestoidea</taxon>
        <taxon>Buprestidae</taxon>
        <taxon>Agrilinae</taxon>
        <taxon>Agrilus</taxon>
    </lineage>
</organism>
<sequence length="576" mass="67401">MESAVEQHNFSNIMDPQSSSYKSYLVTQKLPLQVKDENCPHISKIIKDVKFDVLKVVDCNTKEEESFLFNYIGNDGLHYCLKTILNDFFSKVAHQTVLVFMDVLNNVSPHFDKEIEDIFHKEAATHKIENLKVSTFEIAFDTYTDFVSGNQTSLTEADFTYFDCKVVKLREILKFFKTRQRSGWQAFVIRINYTISCHIQKLCNIVFLNPELSTVNDGEDIIPVNRSLTAILNCHYEPQLNCGFTKFIYTLTRATNVSVVVKYPSQEHNFMGVKTVLFHSCFKYVNSSDPGEILKSKTKTGEYIKRLRTKIIKIEKETRAKIVKELSDFYFQQYSVLKENYAKALSQIENSRDASENMENASFSFNHSIAVQNFSELGDCSSKIKGLVYLIFETQRQFKCFIVMNNELLKNKKDSEKYLEEKNESLEVMKMEIENLEKEKARLLNVIEVKDMEMTEQKQKTYRVVKHYQRAVKFYQTSRVTDQEIIKANRKEIHSLLRYINQLRKKESGRTSENVRSNPPFSKMIQLKYFRKSQSPSAIKNCIKERRDYYKDDDNTKVNNVTNVSEVPFVRIRVQK</sequence>
<dbReference type="KEGG" id="apln:108733808"/>
<proteinExistence type="predicted"/>
<accession>A0A1W4W9A2</accession>
<evidence type="ECO:0000256" key="1">
    <source>
        <dbReference type="SAM" id="Coils"/>
    </source>
</evidence>
<name>A0A1W4W9A2_AGRPL</name>
<evidence type="ECO:0000313" key="2">
    <source>
        <dbReference type="Proteomes" id="UP000192223"/>
    </source>
</evidence>
<evidence type="ECO:0000313" key="3">
    <source>
        <dbReference type="RefSeq" id="XP_018320629.1"/>
    </source>
</evidence>
<dbReference type="Proteomes" id="UP000192223">
    <property type="component" value="Unplaced"/>
</dbReference>